<evidence type="ECO:0000313" key="10">
    <source>
        <dbReference type="Proteomes" id="UP000004431"/>
    </source>
</evidence>
<evidence type="ECO:0000256" key="2">
    <source>
        <dbReference type="ARBA" id="ARBA00008193"/>
    </source>
</evidence>
<dbReference type="PANTHER" id="PTHR30506">
    <property type="entry name" value="INNER MEMBRANE PROTEIN"/>
    <property type="match status" value="1"/>
</dbReference>
<dbReference type="RefSeq" id="WP_006303571.1">
    <property type="nucleotide sequence ID" value="NZ_AEDQ01000007.1"/>
</dbReference>
<proteinExistence type="inferred from homology"/>
<keyword evidence="6 7" id="KW-0472">Membrane</keyword>
<keyword evidence="5 7" id="KW-1133">Transmembrane helix</keyword>
<evidence type="ECO:0000313" key="9">
    <source>
        <dbReference type="EMBL" id="EFL44633.1"/>
    </source>
</evidence>
<dbReference type="Pfam" id="PF03458">
    <property type="entry name" value="Gly_transporter"/>
    <property type="match status" value="2"/>
</dbReference>
<evidence type="ECO:0000256" key="5">
    <source>
        <dbReference type="ARBA" id="ARBA00022989"/>
    </source>
</evidence>
<feature type="transmembrane region" description="Helical" evidence="7">
    <location>
        <begin position="72"/>
        <end position="92"/>
    </location>
</feature>
<dbReference type="EMBL" id="AEDQ01000007">
    <property type="protein sequence ID" value="EFL44633.1"/>
    <property type="molecule type" value="Genomic_DNA"/>
</dbReference>
<keyword evidence="3" id="KW-1003">Cell membrane</keyword>
<evidence type="ECO:0000256" key="3">
    <source>
        <dbReference type="ARBA" id="ARBA00022475"/>
    </source>
</evidence>
<sequence>MPTGFFSAYGPDTSALTLPLWLDLASVIVGAISGVLVAQQKKLDLVGFMALAVMGGLGGGLIRDTIMQRGGVYALDSTFAIPSTVITALCAFMFPSALTRHPRCVEWVDIISIGLFAAAGTDKAMSFMLSPWACVLMGTLTAVGGGMIRDVCTHDTPRIFKSSNYYAICAIAGSVVSYVSVFVFYINRPIAATLCVVTVVILRRISLHFNLVTPNNVDFTPRVRAGARRVKNRLTRR</sequence>
<reference evidence="9 10" key="1">
    <citation type="submission" date="2010-08" db="EMBL/GenBank/DDBJ databases">
        <authorList>
            <person name="Durkin A.S."/>
            <person name="Madupu R."/>
            <person name="Torralba M."/>
            <person name="Gillis M."/>
            <person name="Methe B."/>
            <person name="Sutton G."/>
            <person name="Nelson K.E."/>
        </authorList>
    </citation>
    <scope>NUCLEOTIDE SEQUENCE [LARGE SCALE GENOMIC DNA]</scope>
    <source>
        <strain evidence="9 10">PB189-T1-4</strain>
    </source>
</reference>
<comment type="subcellular location">
    <subcellularLocation>
        <location evidence="1">Cell membrane</location>
        <topology evidence="1">Multi-pass membrane protein</topology>
    </subcellularLocation>
</comment>
<evidence type="ECO:0000256" key="4">
    <source>
        <dbReference type="ARBA" id="ARBA00022692"/>
    </source>
</evidence>
<evidence type="ECO:0000256" key="7">
    <source>
        <dbReference type="SAM" id="Phobius"/>
    </source>
</evidence>
<organism evidence="9 10">
    <name type="scientific">Fannyhessea vaginae PB189-T1-4</name>
    <dbReference type="NCBI Taxonomy" id="866774"/>
    <lineage>
        <taxon>Bacteria</taxon>
        <taxon>Bacillati</taxon>
        <taxon>Actinomycetota</taxon>
        <taxon>Coriobacteriia</taxon>
        <taxon>Coriobacteriales</taxon>
        <taxon>Atopobiaceae</taxon>
        <taxon>Fannyhessea</taxon>
    </lineage>
</organism>
<dbReference type="InterPro" id="IPR005115">
    <property type="entry name" value="Gly_transporter"/>
</dbReference>
<feature type="transmembrane region" description="Helical" evidence="7">
    <location>
        <begin position="127"/>
        <end position="145"/>
    </location>
</feature>
<feature type="domain" description="Glycine transporter" evidence="8">
    <location>
        <begin position="20"/>
        <end position="94"/>
    </location>
</feature>
<keyword evidence="4 7" id="KW-0812">Transmembrane</keyword>
<feature type="transmembrane region" description="Helical" evidence="7">
    <location>
        <begin position="45"/>
        <end position="66"/>
    </location>
</feature>
<name>A0ABN0B1M9_9ACTN</name>
<comment type="caution">
    <text evidence="9">The sequence shown here is derived from an EMBL/GenBank/DDBJ whole genome shotgun (WGS) entry which is preliminary data.</text>
</comment>
<comment type="similarity">
    <text evidence="2">Belongs to the UPF0126 family.</text>
</comment>
<feature type="domain" description="Glycine transporter" evidence="8">
    <location>
        <begin position="107"/>
        <end position="179"/>
    </location>
</feature>
<feature type="transmembrane region" description="Helical" evidence="7">
    <location>
        <begin position="20"/>
        <end position="38"/>
    </location>
</feature>
<dbReference type="Proteomes" id="UP000004431">
    <property type="component" value="Unassembled WGS sequence"/>
</dbReference>
<accession>A0ABN0B1M9</accession>
<feature type="transmembrane region" description="Helical" evidence="7">
    <location>
        <begin position="165"/>
        <end position="186"/>
    </location>
</feature>
<evidence type="ECO:0000259" key="8">
    <source>
        <dbReference type="Pfam" id="PF03458"/>
    </source>
</evidence>
<evidence type="ECO:0000256" key="1">
    <source>
        <dbReference type="ARBA" id="ARBA00004651"/>
    </source>
</evidence>
<evidence type="ECO:0000256" key="6">
    <source>
        <dbReference type="ARBA" id="ARBA00023136"/>
    </source>
</evidence>
<keyword evidence="10" id="KW-1185">Reference proteome</keyword>
<dbReference type="PANTHER" id="PTHR30506:SF3">
    <property type="entry name" value="UPF0126 INNER MEMBRANE PROTEIN YADS-RELATED"/>
    <property type="match status" value="1"/>
</dbReference>
<gene>
    <name evidence="9" type="ORF">HMPREF9248_0039</name>
</gene>
<protein>
    <recommendedName>
        <fullName evidence="8">Glycine transporter domain-containing protein</fullName>
    </recommendedName>
</protein>